<reference evidence="3" key="1">
    <citation type="submission" date="2020-12" db="EMBL/GenBank/DDBJ databases">
        <title>Metabolic potential, ecology and presence of endohyphal bacteria is reflected in genomic diversity of Mucoromycotina.</title>
        <authorList>
            <person name="Muszewska A."/>
            <person name="Okrasinska A."/>
            <person name="Steczkiewicz K."/>
            <person name="Drgas O."/>
            <person name="Orlowska M."/>
            <person name="Perlinska-Lenart U."/>
            <person name="Aleksandrzak-Piekarczyk T."/>
            <person name="Szatraj K."/>
            <person name="Zielenkiewicz U."/>
            <person name="Pilsyk S."/>
            <person name="Malc E."/>
            <person name="Mieczkowski P."/>
            <person name="Kruszewska J.S."/>
            <person name="Biernat P."/>
            <person name="Pawlowska J."/>
        </authorList>
    </citation>
    <scope>NUCLEOTIDE SEQUENCE</scope>
    <source>
        <strain evidence="3">WA0000067209</strain>
    </source>
</reference>
<dbReference type="InterPro" id="IPR019339">
    <property type="entry name" value="CIR_N_dom"/>
</dbReference>
<dbReference type="AlphaFoldDB" id="A0A8H7PLV1"/>
<feature type="compositionally biased region" description="Basic residues" evidence="1">
    <location>
        <begin position="164"/>
        <end position="173"/>
    </location>
</feature>
<feature type="compositionally biased region" description="Basic and acidic residues" evidence="1">
    <location>
        <begin position="285"/>
        <end position="296"/>
    </location>
</feature>
<feature type="compositionally biased region" description="Basic residues" evidence="1">
    <location>
        <begin position="214"/>
        <end position="228"/>
    </location>
</feature>
<organism evidence="3 4">
    <name type="scientific">Mortierella isabellina</name>
    <name type="common">Filamentous fungus</name>
    <name type="synonym">Umbelopsis isabellina</name>
    <dbReference type="NCBI Taxonomy" id="91625"/>
    <lineage>
        <taxon>Eukaryota</taxon>
        <taxon>Fungi</taxon>
        <taxon>Fungi incertae sedis</taxon>
        <taxon>Mucoromycota</taxon>
        <taxon>Mucoromycotina</taxon>
        <taxon>Umbelopsidomycetes</taxon>
        <taxon>Umbelopsidales</taxon>
        <taxon>Umbelopsidaceae</taxon>
        <taxon>Umbelopsis</taxon>
    </lineage>
</organism>
<accession>A0A8H7PLV1</accession>
<dbReference type="OrthoDB" id="2159131at2759"/>
<feature type="domain" description="CBF1-interacting co-repressor CIR N-terminal" evidence="2">
    <location>
        <begin position="8"/>
        <end position="44"/>
    </location>
</feature>
<dbReference type="Proteomes" id="UP000654370">
    <property type="component" value="Unassembled WGS sequence"/>
</dbReference>
<comment type="caution">
    <text evidence="3">The sequence shown here is derived from an EMBL/GenBank/DDBJ whole genome shotgun (WGS) entry which is preliminary data.</text>
</comment>
<proteinExistence type="predicted"/>
<evidence type="ECO:0000256" key="1">
    <source>
        <dbReference type="SAM" id="MobiDB-lite"/>
    </source>
</evidence>
<dbReference type="InterPro" id="IPR039875">
    <property type="entry name" value="LENG1-like"/>
</dbReference>
<dbReference type="SMART" id="SM01083">
    <property type="entry name" value="Cir_N"/>
    <property type="match status" value="1"/>
</dbReference>
<feature type="compositionally biased region" description="Basic and acidic residues" evidence="1">
    <location>
        <begin position="110"/>
        <end position="122"/>
    </location>
</feature>
<feature type="region of interest" description="Disordered" evidence="1">
    <location>
        <begin position="21"/>
        <end position="296"/>
    </location>
</feature>
<evidence type="ECO:0000313" key="3">
    <source>
        <dbReference type="EMBL" id="KAG2176248.1"/>
    </source>
</evidence>
<feature type="compositionally biased region" description="Low complexity" evidence="1">
    <location>
        <begin position="229"/>
        <end position="238"/>
    </location>
</feature>
<gene>
    <name evidence="3" type="ORF">INT43_005482</name>
</gene>
<dbReference type="PANTHER" id="PTHR22093:SF0">
    <property type="entry name" value="LEUKOCYTE RECEPTOR CLUSTER MEMBER 1"/>
    <property type="match status" value="1"/>
</dbReference>
<sequence length="296" mass="34511">MNILPHKSWHVYNKSNIEKVRRDEAKAKEDEDKKLERQQLAATFNTTQDREARLQMLRDRANKRLGADTSAESKDDHAQSLVPSEPNKHINFWEELEASGGTSGENPEAQADKKAAEDKWERQITMYLDKAAKEPAPWYTTNRRLSGDKEEEESKKVPDDPKQKAKYFKKRKREMRDIEREDPLSVVRTSLGGKKTSNTHIKSGHDRSREDGRHKNKEKKTKHSHSKHTNTSSSSSKSIEQLRAERVARERAERQRTNALLRGTSEAIDSDRNRHRYNSQFNPTDTEKAHQRYRRD</sequence>
<dbReference type="PANTHER" id="PTHR22093">
    <property type="entry name" value="LEUKOCYTE RECEPTOR CLUSTER LRC MEMBER 1"/>
    <property type="match status" value="1"/>
</dbReference>
<dbReference type="EMBL" id="JAEPQZ010000010">
    <property type="protein sequence ID" value="KAG2176248.1"/>
    <property type="molecule type" value="Genomic_DNA"/>
</dbReference>
<name>A0A8H7PLV1_MORIS</name>
<dbReference type="Pfam" id="PF10197">
    <property type="entry name" value="Cir_N"/>
    <property type="match status" value="1"/>
</dbReference>
<feature type="compositionally biased region" description="Basic and acidic residues" evidence="1">
    <location>
        <begin position="21"/>
        <end position="37"/>
    </location>
</feature>
<protein>
    <recommendedName>
        <fullName evidence="2">CBF1-interacting co-repressor CIR N-terminal domain-containing protein</fullName>
    </recommendedName>
</protein>
<feature type="compositionally biased region" description="Basic and acidic residues" evidence="1">
    <location>
        <begin position="240"/>
        <end position="256"/>
    </location>
</feature>
<keyword evidence="4" id="KW-1185">Reference proteome</keyword>
<feature type="compositionally biased region" description="Basic and acidic residues" evidence="1">
    <location>
        <begin position="145"/>
        <end position="163"/>
    </location>
</feature>
<feature type="compositionally biased region" description="Basic and acidic residues" evidence="1">
    <location>
        <begin position="174"/>
        <end position="183"/>
    </location>
</feature>
<evidence type="ECO:0000259" key="2">
    <source>
        <dbReference type="SMART" id="SM01083"/>
    </source>
</evidence>
<evidence type="ECO:0000313" key="4">
    <source>
        <dbReference type="Proteomes" id="UP000654370"/>
    </source>
</evidence>
<feature type="compositionally biased region" description="Basic and acidic residues" evidence="1">
    <location>
        <begin position="203"/>
        <end position="213"/>
    </location>
</feature>
<feature type="compositionally biased region" description="Basic and acidic residues" evidence="1">
    <location>
        <begin position="48"/>
        <end position="78"/>
    </location>
</feature>